<evidence type="ECO:0000313" key="2">
    <source>
        <dbReference type="Proteomes" id="UP000256964"/>
    </source>
</evidence>
<sequence>MAARVTALEPHVPHYHQRAVVGCQRRSTSIDWTYIDPLHWNNCNDWTGWTDWNDWNNWNDWNDWNDWNEPTILDCALDETRSAGTLRHIKDLSAPPRTP</sequence>
<name>A0A371CJ98_9APHY</name>
<dbReference type="AlphaFoldDB" id="A0A371CJ98"/>
<accession>A0A371CJ98</accession>
<protein>
    <submittedName>
        <fullName evidence="1">Uncharacterized protein</fullName>
    </submittedName>
</protein>
<dbReference type="EMBL" id="KZ857561">
    <property type="protein sequence ID" value="RDX40364.1"/>
    <property type="molecule type" value="Genomic_DNA"/>
</dbReference>
<organism evidence="1 2">
    <name type="scientific">Lentinus brumalis</name>
    <dbReference type="NCBI Taxonomy" id="2498619"/>
    <lineage>
        <taxon>Eukaryota</taxon>
        <taxon>Fungi</taxon>
        <taxon>Dikarya</taxon>
        <taxon>Basidiomycota</taxon>
        <taxon>Agaricomycotina</taxon>
        <taxon>Agaricomycetes</taxon>
        <taxon>Polyporales</taxon>
        <taxon>Polyporaceae</taxon>
        <taxon>Lentinus</taxon>
    </lineage>
</organism>
<dbReference type="Proteomes" id="UP000256964">
    <property type="component" value="Unassembled WGS sequence"/>
</dbReference>
<proteinExistence type="predicted"/>
<evidence type="ECO:0000313" key="1">
    <source>
        <dbReference type="EMBL" id="RDX40364.1"/>
    </source>
</evidence>
<gene>
    <name evidence="1" type="ORF">OH76DRAFT_1490346</name>
</gene>
<keyword evidence="2" id="KW-1185">Reference proteome</keyword>
<reference evidence="1 2" key="1">
    <citation type="journal article" date="2018" name="Biotechnol. Biofuels">
        <title>Integrative visual omics of the white-rot fungus Polyporus brumalis exposes the biotechnological potential of its oxidative enzymes for delignifying raw plant biomass.</title>
        <authorList>
            <person name="Miyauchi S."/>
            <person name="Rancon A."/>
            <person name="Drula E."/>
            <person name="Hage H."/>
            <person name="Chaduli D."/>
            <person name="Favel A."/>
            <person name="Grisel S."/>
            <person name="Henrissat B."/>
            <person name="Herpoel-Gimbert I."/>
            <person name="Ruiz-Duenas F.J."/>
            <person name="Chevret D."/>
            <person name="Hainaut M."/>
            <person name="Lin J."/>
            <person name="Wang M."/>
            <person name="Pangilinan J."/>
            <person name="Lipzen A."/>
            <person name="Lesage-Meessen L."/>
            <person name="Navarro D."/>
            <person name="Riley R."/>
            <person name="Grigoriev I.V."/>
            <person name="Zhou S."/>
            <person name="Raouche S."/>
            <person name="Rosso M.N."/>
        </authorList>
    </citation>
    <scope>NUCLEOTIDE SEQUENCE [LARGE SCALE GENOMIC DNA]</scope>
    <source>
        <strain evidence="1 2">BRFM 1820</strain>
    </source>
</reference>